<dbReference type="AlphaFoldDB" id="T1BWY9"/>
<gene>
    <name evidence="1" type="ORF">B1B_01038</name>
</gene>
<dbReference type="EMBL" id="AUZY01000759">
    <property type="protein sequence ID" value="EQD77491.1"/>
    <property type="molecule type" value="Genomic_DNA"/>
</dbReference>
<sequence length="66" mass="7717">MEIPIFSSPQIVSELLEKYRDAFPDIRLFRHFEELVSALQVSDKRSIAHLNSLSVDHVNQSNMNRF</sequence>
<name>T1BWY9_9ZZZZ</name>
<feature type="non-terminal residue" evidence="1">
    <location>
        <position position="66"/>
    </location>
</feature>
<accession>T1BWY9</accession>
<evidence type="ECO:0000313" key="1">
    <source>
        <dbReference type="EMBL" id="EQD77491.1"/>
    </source>
</evidence>
<comment type="caution">
    <text evidence="1">The sequence shown here is derived from an EMBL/GenBank/DDBJ whole genome shotgun (WGS) entry which is preliminary data.</text>
</comment>
<reference evidence="1" key="2">
    <citation type="journal article" date="2014" name="ISME J.">
        <title>Microbial stratification in low pH oxic and suboxic macroscopic growths along an acid mine drainage.</title>
        <authorList>
            <person name="Mendez-Garcia C."/>
            <person name="Mesa V."/>
            <person name="Sprenger R.R."/>
            <person name="Richter M."/>
            <person name="Diez M.S."/>
            <person name="Solano J."/>
            <person name="Bargiela R."/>
            <person name="Golyshina O.V."/>
            <person name="Manteca A."/>
            <person name="Ramos J.L."/>
            <person name="Gallego J.R."/>
            <person name="Llorente I."/>
            <person name="Martins Dos Santos V.A."/>
            <person name="Jensen O.N."/>
            <person name="Pelaez A.I."/>
            <person name="Sanchez J."/>
            <person name="Ferrer M."/>
        </authorList>
    </citation>
    <scope>NUCLEOTIDE SEQUENCE</scope>
</reference>
<protein>
    <submittedName>
        <fullName evidence="1">Uncharacterized protein</fullName>
    </submittedName>
</protein>
<proteinExistence type="predicted"/>
<organism evidence="1">
    <name type="scientific">mine drainage metagenome</name>
    <dbReference type="NCBI Taxonomy" id="410659"/>
    <lineage>
        <taxon>unclassified sequences</taxon>
        <taxon>metagenomes</taxon>
        <taxon>ecological metagenomes</taxon>
    </lineage>
</organism>
<reference evidence="1" key="1">
    <citation type="submission" date="2013-08" db="EMBL/GenBank/DDBJ databases">
        <authorList>
            <person name="Mendez C."/>
            <person name="Richter M."/>
            <person name="Ferrer M."/>
            <person name="Sanchez J."/>
        </authorList>
    </citation>
    <scope>NUCLEOTIDE SEQUENCE</scope>
</reference>